<dbReference type="EMBL" id="PYFQ01000007">
    <property type="protein sequence ID" value="PSK37951.1"/>
    <property type="molecule type" value="Genomic_DNA"/>
</dbReference>
<dbReference type="AlphaFoldDB" id="A0A2P7YPQ9"/>
<feature type="compositionally biased region" description="Pro residues" evidence="2">
    <location>
        <begin position="28"/>
        <end position="39"/>
    </location>
</feature>
<evidence type="ECO:0000256" key="2">
    <source>
        <dbReference type="SAM" id="MobiDB-lite"/>
    </source>
</evidence>
<comment type="caution">
    <text evidence="4">The sequence shown here is derived from an EMBL/GenBank/DDBJ whole genome shotgun (WGS) entry which is preliminary data.</text>
</comment>
<feature type="domain" description="Rab-GAP TBC" evidence="3">
    <location>
        <begin position="244"/>
        <end position="341"/>
    </location>
</feature>
<evidence type="ECO:0000259" key="3">
    <source>
        <dbReference type="Pfam" id="PF23436"/>
    </source>
</evidence>
<dbReference type="OrthoDB" id="4085843at2759"/>
<evidence type="ECO:0000313" key="5">
    <source>
        <dbReference type="Proteomes" id="UP000241107"/>
    </source>
</evidence>
<reference evidence="4 5" key="1">
    <citation type="submission" date="2018-03" db="EMBL/GenBank/DDBJ databases">
        <title>Candida pseudohaemulonii genome assembly and annotation.</title>
        <authorList>
            <person name="Munoz J.F."/>
            <person name="Gade L.G."/>
            <person name="Chow N.A."/>
            <person name="Litvintseva A.P."/>
            <person name="Loparev V.N."/>
            <person name="Cuomo C.A."/>
        </authorList>
    </citation>
    <scope>NUCLEOTIDE SEQUENCE [LARGE SCALE GENOMIC DNA]</scope>
    <source>
        <strain evidence="4 5">B12108</strain>
    </source>
</reference>
<keyword evidence="5" id="KW-1185">Reference proteome</keyword>
<gene>
    <name evidence="4" type="ORF">C7M61_003202</name>
</gene>
<dbReference type="Pfam" id="PF23436">
    <property type="entry name" value="RabGap-TBC_2"/>
    <property type="match status" value="1"/>
</dbReference>
<dbReference type="STRING" id="418784.A0A2P7YPQ9"/>
<feature type="region of interest" description="Disordered" evidence="2">
    <location>
        <begin position="1"/>
        <end position="46"/>
    </location>
</feature>
<sequence length="538" mass="60476">MADNAAESTDVKNAPAQLNSLEELNEVPPAPATPPPPPGPEDKPVMNPIYNATSPTATILFIRQTELLGSPGMNMHTDVFSSVSVLLKSRVDTSDPSIWPGITEDTNNDYIRSGKVKTVESAILDGIAKQLRGVVYLKTAQVKTHIDKTSYTSLAKRAKLSLLNEDQALLDSENVSEDLKELLLVFTFCAREVVPDASNELVPTNFILRIAPVVAAIPGLSKQEILALLFKFNSLNSRLHRDEFYYKLSRTLEELVPESFKHIAHQGIDLTEVYKSLLHSIFDVLQDQELLAKIFDFWLFEGYDFYHRLIGALFQEQEATIQKLSGDELSDFFFEDLVKGLSEETVAHALQVEPLLIKFENEFHLMSANAMSGNYNELSNLKEANDDLKFKIKEMRSKIDSLKKTQDEISGQETDYTSQLREAKHRREELQQRTRELQEKYAHLTMKENLHNTITANEDISRQNHELVEQIATLERQLAAKRIKLGNTVGPLEKQEEKVIEEASKKVSVEKEHEVAEAAEAAAIAAEPTPPEPAKQAN</sequence>
<feature type="coiled-coil region" evidence="1">
    <location>
        <begin position="378"/>
        <end position="512"/>
    </location>
</feature>
<dbReference type="Proteomes" id="UP000241107">
    <property type="component" value="Unassembled WGS sequence"/>
</dbReference>
<evidence type="ECO:0000256" key="1">
    <source>
        <dbReference type="SAM" id="Coils"/>
    </source>
</evidence>
<evidence type="ECO:0000313" key="4">
    <source>
        <dbReference type="EMBL" id="PSK37951.1"/>
    </source>
</evidence>
<accession>A0A2P7YPQ9</accession>
<proteinExistence type="predicted"/>
<dbReference type="RefSeq" id="XP_024713461.1">
    <property type="nucleotide sequence ID" value="XM_024858551.1"/>
</dbReference>
<dbReference type="InterPro" id="IPR000195">
    <property type="entry name" value="Rab-GAP-TBC_dom"/>
</dbReference>
<organism evidence="4 5">
    <name type="scientific">Candidozyma pseudohaemuli</name>
    <dbReference type="NCBI Taxonomy" id="418784"/>
    <lineage>
        <taxon>Eukaryota</taxon>
        <taxon>Fungi</taxon>
        <taxon>Dikarya</taxon>
        <taxon>Ascomycota</taxon>
        <taxon>Saccharomycotina</taxon>
        <taxon>Pichiomycetes</taxon>
        <taxon>Metschnikowiaceae</taxon>
        <taxon>Candidozyma</taxon>
    </lineage>
</organism>
<dbReference type="Gene3D" id="1.10.287.1490">
    <property type="match status" value="1"/>
</dbReference>
<dbReference type="VEuPathDB" id="FungiDB:C7M61_003202"/>
<dbReference type="Gene3D" id="1.10.472.80">
    <property type="entry name" value="Ypt/Rab-GAP domain of gyp1p, domain 3"/>
    <property type="match status" value="1"/>
</dbReference>
<dbReference type="GeneID" id="36566591"/>
<keyword evidence="1" id="KW-0175">Coiled coil</keyword>
<protein>
    <recommendedName>
        <fullName evidence="3">Rab-GAP TBC domain-containing protein</fullName>
    </recommendedName>
</protein>
<name>A0A2P7YPQ9_9ASCO</name>